<sequence>MFFTSQVELQFSMVVWRELLRGLAVETLRIGASWVAELSRPKTPSSCLDRVLDLEGRLRDSWQSGEDLKKCELHKGQLLELVAQPGPLIHLVIFIVGLVSGCIGTLLILSYGQRTVAQRGQPLEICLPYQKSPCSIGKDAVEQDGDTYSEIKRMIGGRLPSGVRDQDTYLPRHSDLGTIGPEEARSLVFRAERMQSGVVERRRVTGKVDEHGRVFRDGGTGGGVASVPVAALGPADLLWLVVFRTGSGDLGEEVTPPSGSRTLEVSGKRFHLFPCGDEVPDAPDYAAGEDMLGYRESGDGSIIDPALTQHAARKQAQRAEVLKQTRLAALMQLLKKKASGYMEVPDGPGQLASYVRSRLSLPRGQCNPVDLVSILPPRERDQLLNFETKMLLSDEEIAAEVEKGFEGSSYIDPQLDTDPQKYHEFISDLYNCKLIHFTNQPRCQVGAFVVTKKGDKQRLILDCRPANRLFRRPPTTILGSSEAWNRLEAEDTAQIFVAQEDVKDFFYRLQIDIELGRFFSLPVIDPEKLEHILGFQPPELLSFTAEPHRPIYPCMKVLPMGFSWAFHLAHECHMELARRALPQVPFLKDRTRAPRLGTEPGSVGTAMLIYADNNNHLGIAADTVDREQQQMITALHSKNLATHDITNASTLAESLGVRIDGLGGKVQPTAQRDWRLDRVKVFSKSAAAEANRRMQSPDRERQISRKRKLSRSRSRSPNGREPRSTGLQQQLNLVKQKRQKAMTRQMKYEKRLRATRGERGILEDHSVKEPQRRDYARRLNGFYGFIARFDLPIGTEAELDVALVDYADLLYLNGEASDAGTKLKAALEYHRPEAARSGTLHLPRFKRSLKGWRKLAPNQTRLPMVEHVKSAISGVMLHQGWPEMALFNELTFSTYARPGELMKARVCDVVGKLKKEDNDIIILAPFERGEESKTGIFDEVLILDDKRLSSLGPLTVGMAAKKEKKQGPQADLWDFNAKKYLEVWRSCVAALGAEELAKSPYQNRHGGASRDHLQGVRSVQAIQRRGRWAADSSARIYDKPGRLQQILNKMPRNLETFGEQVRLNFAEYFQGGTFQLPKEVRKRVLACFKA</sequence>
<evidence type="ECO:0000256" key="1">
    <source>
        <dbReference type="SAM" id="MobiDB-lite"/>
    </source>
</evidence>
<dbReference type="Proteomes" id="UP001642484">
    <property type="component" value="Unassembled WGS sequence"/>
</dbReference>
<keyword evidence="2" id="KW-0472">Membrane</keyword>
<evidence type="ECO:0000313" key="3">
    <source>
        <dbReference type="EMBL" id="CAK9000589.1"/>
    </source>
</evidence>
<feature type="transmembrane region" description="Helical" evidence="2">
    <location>
        <begin position="88"/>
        <end position="109"/>
    </location>
</feature>
<keyword evidence="2" id="KW-0812">Transmembrane</keyword>
<proteinExistence type="predicted"/>
<feature type="region of interest" description="Disordered" evidence="1">
    <location>
        <begin position="686"/>
        <end position="727"/>
    </location>
</feature>
<keyword evidence="4" id="KW-1185">Reference proteome</keyword>
<dbReference type="EMBL" id="CAXAMN010002647">
    <property type="protein sequence ID" value="CAK9000589.1"/>
    <property type="molecule type" value="Genomic_DNA"/>
</dbReference>
<feature type="compositionally biased region" description="Basic and acidic residues" evidence="1">
    <location>
        <begin position="690"/>
        <end position="703"/>
    </location>
</feature>
<reference evidence="3 4" key="1">
    <citation type="submission" date="2024-02" db="EMBL/GenBank/DDBJ databases">
        <authorList>
            <person name="Chen Y."/>
            <person name="Shah S."/>
            <person name="Dougan E. K."/>
            <person name="Thang M."/>
            <person name="Chan C."/>
        </authorList>
    </citation>
    <scope>NUCLEOTIDE SEQUENCE [LARGE SCALE GENOMIC DNA]</scope>
</reference>
<evidence type="ECO:0000313" key="4">
    <source>
        <dbReference type="Proteomes" id="UP001642484"/>
    </source>
</evidence>
<feature type="compositionally biased region" description="Basic residues" evidence="1">
    <location>
        <begin position="704"/>
        <end position="714"/>
    </location>
</feature>
<protein>
    <submittedName>
        <fullName evidence="3">Uncharacterized protein</fullName>
    </submittedName>
</protein>
<gene>
    <name evidence="3" type="ORF">CCMP2556_LOCUS6120</name>
</gene>
<organism evidence="3 4">
    <name type="scientific">Durusdinium trenchii</name>
    <dbReference type="NCBI Taxonomy" id="1381693"/>
    <lineage>
        <taxon>Eukaryota</taxon>
        <taxon>Sar</taxon>
        <taxon>Alveolata</taxon>
        <taxon>Dinophyceae</taxon>
        <taxon>Suessiales</taxon>
        <taxon>Symbiodiniaceae</taxon>
        <taxon>Durusdinium</taxon>
    </lineage>
</organism>
<comment type="caution">
    <text evidence="3">The sequence shown here is derived from an EMBL/GenBank/DDBJ whole genome shotgun (WGS) entry which is preliminary data.</text>
</comment>
<name>A0ABP0IDB8_9DINO</name>
<evidence type="ECO:0000256" key="2">
    <source>
        <dbReference type="SAM" id="Phobius"/>
    </source>
</evidence>
<accession>A0ABP0IDB8</accession>
<keyword evidence="2" id="KW-1133">Transmembrane helix</keyword>